<feature type="signal peptide" evidence="6">
    <location>
        <begin position="1"/>
        <end position="25"/>
    </location>
</feature>
<sequence length="317" mass="34679">MGSLFTPLLLPLFCLCLTLISPTHSTDCSSLKLSGGKKQYSNCTHLPTLNATLHFTYNATNSSLSIAFSAPPAKAGGWIAWAVNPTGTGMAGSQALLAFKNNGSMVVKTYNISSYSSIVEGKLSFDVWDLEAEAGSDGKMVLYGSLKVEESAEKLNQVWQVGPGIADGHPMKHEFDKANLGSVGELQLVEKLTPSSPSPSPQVANANSGYGLRVTQLNRWGLDRVLIQTDNLEVVKIIQERQLASANSVLVRRILQLLKLVGYWRIRHVPREENRVADSLAKTASGKKEDIRVFEEVLEELSHLLEFDIDKNAFDLY</sequence>
<accession>A0A7J9DCR9</accession>
<comment type="caution">
    <text evidence="8">The sequence shown here is derived from an EMBL/GenBank/DDBJ whole genome shotgun (WGS) entry which is preliminary data.</text>
</comment>
<dbReference type="PANTHER" id="PTHR23130:SF157">
    <property type="entry name" value="AUXIN-INDUCED IN ROOT CULTURES PROTEIN 12"/>
    <property type="match status" value="1"/>
</dbReference>
<dbReference type="InterPro" id="IPR044730">
    <property type="entry name" value="RNase_H-like_dom_plant"/>
</dbReference>
<comment type="subcellular location">
    <subcellularLocation>
        <location evidence="1">Membrane</location>
    </subcellularLocation>
</comment>
<keyword evidence="2" id="KW-0813">Transport</keyword>
<organism evidence="8 9">
    <name type="scientific">Gossypium trilobum</name>
    <dbReference type="NCBI Taxonomy" id="34281"/>
    <lineage>
        <taxon>Eukaryota</taxon>
        <taxon>Viridiplantae</taxon>
        <taxon>Streptophyta</taxon>
        <taxon>Embryophyta</taxon>
        <taxon>Tracheophyta</taxon>
        <taxon>Spermatophyta</taxon>
        <taxon>Magnoliopsida</taxon>
        <taxon>eudicotyledons</taxon>
        <taxon>Gunneridae</taxon>
        <taxon>Pentapetalae</taxon>
        <taxon>rosids</taxon>
        <taxon>malvids</taxon>
        <taxon>Malvales</taxon>
        <taxon>Malvaceae</taxon>
        <taxon>Malvoideae</taxon>
        <taxon>Gossypium</taxon>
    </lineage>
</organism>
<keyword evidence="3 6" id="KW-0732">Signal</keyword>
<reference evidence="8 9" key="1">
    <citation type="journal article" date="2019" name="Genome Biol. Evol.">
        <title>Insights into the evolution of the New World diploid cottons (Gossypium, subgenus Houzingenia) based on genome sequencing.</title>
        <authorList>
            <person name="Grover C.E."/>
            <person name="Arick M.A. 2nd"/>
            <person name="Thrash A."/>
            <person name="Conover J.L."/>
            <person name="Sanders W.S."/>
            <person name="Peterson D.G."/>
            <person name="Frelichowski J.E."/>
            <person name="Scheffler J.A."/>
            <person name="Scheffler B.E."/>
            <person name="Wendel J.F."/>
        </authorList>
    </citation>
    <scope>NUCLEOTIDE SEQUENCE [LARGE SCALE GENOMIC DNA]</scope>
    <source>
        <strain evidence="8">8</strain>
        <tissue evidence="8">Leaf</tissue>
    </source>
</reference>
<feature type="domain" description="DOMON" evidence="7">
    <location>
        <begin position="49"/>
        <end position="162"/>
    </location>
</feature>
<evidence type="ECO:0000256" key="3">
    <source>
        <dbReference type="ARBA" id="ARBA00022729"/>
    </source>
</evidence>
<evidence type="ECO:0000256" key="1">
    <source>
        <dbReference type="ARBA" id="ARBA00004370"/>
    </source>
</evidence>
<dbReference type="Proteomes" id="UP000593568">
    <property type="component" value="Unassembled WGS sequence"/>
</dbReference>
<dbReference type="Pfam" id="PF13456">
    <property type="entry name" value="RVT_3"/>
    <property type="match status" value="1"/>
</dbReference>
<keyword evidence="4" id="KW-0249">Electron transport</keyword>
<gene>
    <name evidence="8" type="ORF">Gotri_021389</name>
</gene>
<evidence type="ECO:0000256" key="6">
    <source>
        <dbReference type="SAM" id="SignalP"/>
    </source>
</evidence>
<dbReference type="CDD" id="cd06222">
    <property type="entry name" value="RNase_H_like"/>
    <property type="match status" value="1"/>
</dbReference>
<keyword evidence="9" id="KW-1185">Reference proteome</keyword>
<dbReference type="EMBL" id="JABEZW010000001">
    <property type="protein sequence ID" value="MBA0758384.1"/>
    <property type="molecule type" value="Genomic_DNA"/>
</dbReference>
<protein>
    <recommendedName>
        <fullName evidence="7">DOMON domain-containing protein</fullName>
    </recommendedName>
</protein>
<dbReference type="Gene3D" id="3.30.420.10">
    <property type="entry name" value="Ribonuclease H-like superfamily/Ribonuclease H"/>
    <property type="match status" value="1"/>
</dbReference>
<evidence type="ECO:0000256" key="5">
    <source>
        <dbReference type="ARBA" id="ARBA00023136"/>
    </source>
</evidence>
<dbReference type="PROSITE" id="PS50836">
    <property type="entry name" value="DOMON"/>
    <property type="match status" value="1"/>
</dbReference>
<evidence type="ECO:0000256" key="4">
    <source>
        <dbReference type="ARBA" id="ARBA00022982"/>
    </source>
</evidence>
<dbReference type="InterPro" id="IPR045265">
    <property type="entry name" value="AIR12_DOMON"/>
</dbReference>
<dbReference type="InterPro" id="IPR012337">
    <property type="entry name" value="RNaseH-like_sf"/>
</dbReference>
<dbReference type="InterPro" id="IPR005018">
    <property type="entry name" value="DOMON_domain"/>
</dbReference>
<dbReference type="CDD" id="cd09629">
    <property type="entry name" value="DOMON_CIL1_like"/>
    <property type="match status" value="1"/>
</dbReference>
<dbReference type="GO" id="GO:0004523">
    <property type="term" value="F:RNA-DNA hybrid ribonuclease activity"/>
    <property type="evidence" value="ECO:0007669"/>
    <property type="project" value="InterPro"/>
</dbReference>
<dbReference type="AlphaFoldDB" id="A0A7J9DCR9"/>
<name>A0A7J9DCR9_9ROSI</name>
<evidence type="ECO:0000313" key="9">
    <source>
        <dbReference type="Proteomes" id="UP000593568"/>
    </source>
</evidence>
<dbReference type="InterPro" id="IPR002156">
    <property type="entry name" value="RNaseH_domain"/>
</dbReference>
<keyword evidence="5" id="KW-0472">Membrane</keyword>
<feature type="chain" id="PRO_5029916802" description="DOMON domain-containing protein" evidence="6">
    <location>
        <begin position="26"/>
        <end position="317"/>
    </location>
</feature>
<dbReference type="InterPro" id="IPR036397">
    <property type="entry name" value="RNaseH_sf"/>
</dbReference>
<dbReference type="GO" id="GO:0016020">
    <property type="term" value="C:membrane"/>
    <property type="evidence" value="ECO:0007669"/>
    <property type="project" value="UniProtKB-SubCell"/>
</dbReference>
<evidence type="ECO:0000256" key="2">
    <source>
        <dbReference type="ARBA" id="ARBA00022448"/>
    </source>
</evidence>
<evidence type="ECO:0000313" key="8">
    <source>
        <dbReference type="EMBL" id="MBA0758384.1"/>
    </source>
</evidence>
<dbReference type="PANTHER" id="PTHR23130">
    <property type="entry name" value="CYTOCHROME B561 AND DOMON DOMAIN-CONTAINING PROTEIN"/>
    <property type="match status" value="1"/>
</dbReference>
<dbReference type="SUPFAM" id="SSF53098">
    <property type="entry name" value="Ribonuclease H-like"/>
    <property type="match status" value="1"/>
</dbReference>
<dbReference type="GO" id="GO:0003676">
    <property type="term" value="F:nucleic acid binding"/>
    <property type="evidence" value="ECO:0007669"/>
    <property type="project" value="InterPro"/>
</dbReference>
<proteinExistence type="predicted"/>
<dbReference type="Pfam" id="PF04526">
    <property type="entry name" value="DUF568"/>
    <property type="match status" value="1"/>
</dbReference>
<evidence type="ECO:0000259" key="7">
    <source>
        <dbReference type="PROSITE" id="PS50836"/>
    </source>
</evidence>